<dbReference type="InterPro" id="IPR036396">
    <property type="entry name" value="Cyt_P450_sf"/>
</dbReference>
<comment type="similarity">
    <text evidence="2 7">Belongs to the cytochrome P450 family.</text>
</comment>
<organism evidence="8 9">
    <name type="scientific">Crotalus adamanteus</name>
    <name type="common">Eastern diamondback rattlesnake</name>
    <dbReference type="NCBI Taxonomy" id="8729"/>
    <lineage>
        <taxon>Eukaryota</taxon>
        <taxon>Metazoa</taxon>
        <taxon>Chordata</taxon>
        <taxon>Craniata</taxon>
        <taxon>Vertebrata</taxon>
        <taxon>Euteleostomi</taxon>
        <taxon>Lepidosauria</taxon>
        <taxon>Squamata</taxon>
        <taxon>Bifurcata</taxon>
        <taxon>Unidentata</taxon>
        <taxon>Episquamata</taxon>
        <taxon>Toxicofera</taxon>
        <taxon>Serpentes</taxon>
        <taxon>Colubroidea</taxon>
        <taxon>Viperidae</taxon>
        <taxon>Crotalinae</taxon>
        <taxon>Crotalus</taxon>
    </lineage>
</organism>
<evidence type="ECO:0000313" key="9">
    <source>
        <dbReference type="Proteomes" id="UP001474421"/>
    </source>
</evidence>
<dbReference type="Proteomes" id="UP001474421">
    <property type="component" value="Unassembled WGS sequence"/>
</dbReference>
<evidence type="ECO:0000256" key="2">
    <source>
        <dbReference type="ARBA" id="ARBA00010617"/>
    </source>
</evidence>
<accession>A0AAW1BI48</accession>
<dbReference type="PRINTS" id="PR00463">
    <property type="entry name" value="EP450I"/>
</dbReference>
<dbReference type="InterPro" id="IPR050182">
    <property type="entry name" value="Cytochrome_P450_fam2"/>
</dbReference>
<evidence type="ECO:0000256" key="7">
    <source>
        <dbReference type="RuleBase" id="RU000461"/>
    </source>
</evidence>
<dbReference type="GO" id="GO:0020037">
    <property type="term" value="F:heme binding"/>
    <property type="evidence" value="ECO:0007669"/>
    <property type="project" value="InterPro"/>
</dbReference>
<dbReference type="PROSITE" id="PS00086">
    <property type="entry name" value="CYTOCHROME_P450"/>
    <property type="match status" value="1"/>
</dbReference>
<proteinExistence type="inferred from homology"/>
<dbReference type="InterPro" id="IPR017972">
    <property type="entry name" value="Cyt_P450_CS"/>
</dbReference>
<keyword evidence="3 6" id="KW-0349">Heme</keyword>
<dbReference type="Gene3D" id="1.10.630.10">
    <property type="entry name" value="Cytochrome P450"/>
    <property type="match status" value="1"/>
</dbReference>
<dbReference type="GO" id="GO:0006805">
    <property type="term" value="P:xenobiotic metabolic process"/>
    <property type="evidence" value="ECO:0007669"/>
    <property type="project" value="TreeGrafter"/>
</dbReference>
<dbReference type="PANTHER" id="PTHR24300">
    <property type="entry name" value="CYTOCHROME P450 508A4-RELATED"/>
    <property type="match status" value="1"/>
</dbReference>
<keyword evidence="5 6" id="KW-0408">Iron</keyword>
<dbReference type="GO" id="GO:0005737">
    <property type="term" value="C:cytoplasm"/>
    <property type="evidence" value="ECO:0007669"/>
    <property type="project" value="TreeGrafter"/>
</dbReference>
<dbReference type="InterPro" id="IPR002401">
    <property type="entry name" value="Cyt_P450_E_grp-I"/>
</dbReference>
<name>A0AAW1BI48_CROAD</name>
<gene>
    <name evidence="8" type="ORF">NXF25_012129</name>
</gene>
<evidence type="ECO:0000256" key="1">
    <source>
        <dbReference type="ARBA" id="ARBA00001971"/>
    </source>
</evidence>
<reference evidence="8 9" key="1">
    <citation type="journal article" date="2024" name="Proc. Natl. Acad. Sci. U.S.A.">
        <title>The genetic regulatory architecture and epigenomic basis for age-related changes in rattlesnake venom.</title>
        <authorList>
            <person name="Hogan M.P."/>
            <person name="Holding M.L."/>
            <person name="Nystrom G.S."/>
            <person name="Colston T.J."/>
            <person name="Bartlett D.A."/>
            <person name="Mason A.J."/>
            <person name="Ellsworth S.A."/>
            <person name="Rautsaw R.M."/>
            <person name="Lawrence K.C."/>
            <person name="Strickland J.L."/>
            <person name="He B."/>
            <person name="Fraser P."/>
            <person name="Margres M.J."/>
            <person name="Gilbert D.M."/>
            <person name="Gibbs H.L."/>
            <person name="Parkinson C.L."/>
            <person name="Rokyta D.R."/>
        </authorList>
    </citation>
    <scope>NUCLEOTIDE SEQUENCE [LARGE SCALE GENOMIC DNA]</scope>
    <source>
        <strain evidence="8">DRR0105</strain>
    </source>
</reference>
<dbReference type="SUPFAM" id="SSF48264">
    <property type="entry name" value="Cytochrome P450"/>
    <property type="match status" value="1"/>
</dbReference>
<keyword evidence="4 6" id="KW-0479">Metal-binding</keyword>
<keyword evidence="7" id="KW-0560">Oxidoreductase</keyword>
<dbReference type="PANTHER" id="PTHR24300:SF134">
    <property type="entry name" value="CYTOCHROME P450, FAMILY 2, SUBFAMILY AB, POLYPEPTIDE 2-RELATED"/>
    <property type="match status" value="1"/>
</dbReference>
<feature type="binding site" description="axial binding residue" evidence="6">
    <location>
        <position position="60"/>
    </location>
    <ligand>
        <name>heme</name>
        <dbReference type="ChEBI" id="CHEBI:30413"/>
    </ligand>
    <ligandPart>
        <name>Fe</name>
        <dbReference type="ChEBI" id="CHEBI:18248"/>
    </ligandPart>
</feature>
<dbReference type="GO" id="GO:0005506">
    <property type="term" value="F:iron ion binding"/>
    <property type="evidence" value="ECO:0007669"/>
    <property type="project" value="InterPro"/>
</dbReference>
<evidence type="ECO:0000256" key="3">
    <source>
        <dbReference type="ARBA" id="ARBA00022617"/>
    </source>
</evidence>
<comment type="caution">
    <text evidence="8">The sequence shown here is derived from an EMBL/GenBank/DDBJ whole genome shotgun (WGS) entry which is preliminary data.</text>
</comment>
<evidence type="ECO:0000256" key="6">
    <source>
        <dbReference type="PIRSR" id="PIRSR602401-1"/>
    </source>
</evidence>
<dbReference type="EMBL" id="JAOTOJ010000005">
    <property type="protein sequence ID" value="KAK9401415.1"/>
    <property type="molecule type" value="Genomic_DNA"/>
</dbReference>
<dbReference type="InterPro" id="IPR001128">
    <property type="entry name" value="Cyt_P450"/>
</dbReference>
<keyword evidence="9" id="KW-1185">Reference proteome</keyword>
<dbReference type="GO" id="GO:0006082">
    <property type="term" value="P:organic acid metabolic process"/>
    <property type="evidence" value="ECO:0007669"/>
    <property type="project" value="TreeGrafter"/>
</dbReference>
<comment type="cofactor">
    <cofactor evidence="1 6">
        <name>heme</name>
        <dbReference type="ChEBI" id="CHEBI:30413"/>
    </cofactor>
</comment>
<protein>
    <submittedName>
        <fullName evidence="8">Cytochrome P450 2J2-like</fullName>
    </submittedName>
</protein>
<keyword evidence="7" id="KW-0503">Monooxygenase</keyword>
<evidence type="ECO:0000313" key="8">
    <source>
        <dbReference type="EMBL" id="KAK9401415.1"/>
    </source>
</evidence>
<evidence type="ECO:0000256" key="4">
    <source>
        <dbReference type="ARBA" id="ARBA00022723"/>
    </source>
</evidence>
<dbReference type="AlphaFoldDB" id="A0AAW1BI48"/>
<dbReference type="Pfam" id="PF00067">
    <property type="entry name" value="p450"/>
    <property type="match status" value="1"/>
</dbReference>
<sequence length="190" mass="21104">MKSYHIPKRTMILADLRSVLLDPEQWETPEEFNPNHFLDKDGKFMEREEFLPFGIGERICVGEQLARIEIFIFLTNLLRAFSFRLPEGVKELIETPIVKHVRLLLPHVLAPPALLSQVLQLGFVPSCQGVGPSYRPLDHWAKLPGPKALQNPEIAAPIAAASPAGAAEAKDCLTGTAKRLHIQRGRSSAA</sequence>
<dbReference type="GO" id="GO:0016712">
    <property type="term" value="F:oxidoreductase activity, acting on paired donors, with incorporation or reduction of molecular oxygen, reduced flavin or flavoprotein as one donor, and incorporation of one atom of oxygen"/>
    <property type="evidence" value="ECO:0007669"/>
    <property type="project" value="TreeGrafter"/>
</dbReference>
<evidence type="ECO:0000256" key="5">
    <source>
        <dbReference type="ARBA" id="ARBA00023004"/>
    </source>
</evidence>